<evidence type="ECO:0000313" key="1">
    <source>
        <dbReference type="EMBL" id="BCT87066.1"/>
    </source>
</evidence>
<protein>
    <submittedName>
        <fullName evidence="1">64kDa protein</fullName>
    </submittedName>
</protein>
<reference evidence="1" key="1">
    <citation type="submission" date="2021-03" db="EMBL/GenBank/DDBJ databases">
        <title>Virome analysis of genetic resources of grapevine.</title>
        <authorList>
            <person name="Chiaki Y."/>
            <person name="Ito T."/>
        </authorList>
    </citation>
    <scope>NUCLEOTIDE SEQUENCE</scope>
    <source>
        <strain evidence="1">G13</strain>
    </source>
</reference>
<dbReference type="Pfam" id="PF03225">
    <property type="entry name" value="Viral_Hsp90"/>
    <property type="match status" value="1"/>
</dbReference>
<proteinExistence type="predicted"/>
<dbReference type="EMBL" id="LC617940">
    <property type="protein sequence ID" value="BCT87066.1"/>
    <property type="molecule type" value="Genomic_RNA"/>
</dbReference>
<name>A0A811ASY3_9CLOS</name>
<sequence length="523" mass="61264">MDVLKSEQFYRCFSTLFMRSNIDDVLIKFKAHVSSLGQQTLNLNYNGVSGPTKRKFSSVFEVSGETLIKSTIDDIDMLTLFIYYLKVVEKDKYNQYCPYPPENLLVLRKTISELKKNQSYIDKTVTQICDEDDKLGCKFPMSLVKSELDGESLNYQLLSYKFWNSLGEKKDLKSISKSDLNIFKVTRDVSSPSTAEKSHFECIKTAISYVDFYYEVLEDQLFQSVLLSKQKFLDGLRSCLGNEVLNLFNSSVICKGAEMCLFNVYKYFKVTDANLKNFVVLYNQEFAPVLEKLFKRDMNAKLSELIEKSVVDTSMVLNDIDLLKTQLDQLNSDVSIRSSPYNLSKTSDKIIFDRICKWFEMRNMIQDKNLIEAVTLMFFSYLSTSPNIRSRDERFQMSFTYNSKRYDIDIDSKKFLSWIDGCKNQLSEEDRNRNYVRVFCAHRANKAIRINELFNFTPRLFSNLIDVPNHIRIDFYKGLDHTKLTKQELIGLEKIRSVTEYRSRNDEYSRQRYADFVFSEYLD</sequence>
<accession>A0A811ASY3</accession>
<organism evidence="1">
    <name type="scientific">Grapevine leafroll-associated virus 7</name>
    <dbReference type="NCBI Taxonomy" id="217615"/>
    <lineage>
        <taxon>Viruses</taxon>
        <taxon>Riboviria</taxon>
        <taxon>Orthornavirae</taxon>
        <taxon>Kitrinoviricota</taxon>
        <taxon>Alsuviricetes</taxon>
        <taxon>Martellivirales</taxon>
        <taxon>Closteroviridae</taxon>
        <taxon>Velarivirus</taxon>
        <taxon>Velarivirus septemvitis</taxon>
    </lineage>
</organism>
<dbReference type="InterPro" id="IPR004909">
    <property type="entry name" value="Vir_Hsp90"/>
</dbReference>